<feature type="compositionally biased region" description="Basic and acidic residues" evidence="1">
    <location>
        <begin position="617"/>
        <end position="627"/>
    </location>
</feature>
<dbReference type="InterPro" id="IPR025315">
    <property type="entry name" value="DUF4220"/>
</dbReference>
<feature type="region of interest" description="Disordered" evidence="1">
    <location>
        <begin position="605"/>
        <end position="633"/>
    </location>
</feature>
<proteinExistence type="predicted"/>
<organism evidence="4">
    <name type="scientific">Oryza nivara</name>
    <name type="common">Indian wild rice</name>
    <name type="synonym">Oryza sativa f. spontanea</name>
    <dbReference type="NCBI Taxonomy" id="4536"/>
    <lineage>
        <taxon>Eukaryota</taxon>
        <taxon>Viridiplantae</taxon>
        <taxon>Streptophyta</taxon>
        <taxon>Embryophyta</taxon>
        <taxon>Tracheophyta</taxon>
        <taxon>Spermatophyta</taxon>
        <taxon>Magnoliopsida</taxon>
        <taxon>Liliopsida</taxon>
        <taxon>Poales</taxon>
        <taxon>Poaceae</taxon>
        <taxon>BOP clade</taxon>
        <taxon>Oryzoideae</taxon>
        <taxon>Oryzeae</taxon>
        <taxon>Oryzinae</taxon>
        <taxon>Oryza</taxon>
    </lineage>
</organism>
<evidence type="ECO:0000313" key="5">
    <source>
        <dbReference type="Proteomes" id="UP000006591"/>
    </source>
</evidence>
<dbReference type="Pfam" id="PF04578">
    <property type="entry name" value="DUF594"/>
    <property type="match status" value="1"/>
</dbReference>
<accession>A0A0E0IVT6</accession>
<dbReference type="Pfam" id="PF13968">
    <property type="entry name" value="DUF4220"/>
    <property type="match status" value="2"/>
</dbReference>
<keyword evidence="5" id="KW-1185">Reference proteome</keyword>
<feature type="domain" description="DUF4220" evidence="3">
    <location>
        <begin position="47"/>
        <end position="159"/>
    </location>
</feature>
<dbReference type="HOGENOM" id="CLU_009180_3_0_1"/>
<keyword evidence="2" id="KW-0812">Transmembrane</keyword>
<feature type="transmembrane region" description="Helical" evidence="2">
    <location>
        <begin position="13"/>
        <end position="32"/>
    </location>
</feature>
<dbReference type="Proteomes" id="UP000006591">
    <property type="component" value="Chromosome 10"/>
</dbReference>
<protein>
    <recommendedName>
        <fullName evidence="3">DUF4220 domain-containing protein</fullName>
    </recommendedName>
</protein>
<evidence type="ECO:0000256" key="2">
    <source>
        <dbReference type="SAM" id="Phobius"/>
    </source>
</evidence>
<keyword evidence="2" id="KW-0472">Membrane</keyword>
<dbReference type="InterPro" id="IPR007658">
    <property type="entry name" value="DUF594"/>
</dbReference>
<sequence length="633" mass="72251">MESAVQLWSDWKIQLLMLLSFTLQMLLFFTGGLRRCSTKALVRFCLWIAYLGADMVALYALGYLSRHQDVIIGGSTLREVHPLSFLWAPFLLMHLGGQDTITAFAIEDNNLWLRHLLNLGVQVALTLYVFWKSVDRHNVHILIPGIFLFVAGIIKYGEREHWHSCSEDKASFPKVDGDEVDYFGLVSFVLHSVPGIRELFAGHTLHQMEQDHREVLTSKINEVHLPKLLEIELCLMYDDLYTKALVLRTRRGILLRCVSQVSLVVAFIIFQVISNTKRYSGADVTVTYVLFAGSFLLEVCGVFTFIMSPWTWAWSKAKKCNGVNHISEFLFSSNSGWPKERPLWSNSMGQYNFLSYLGCDESRLSKLVKKVIRKMGSLVGAGEEAGTSLWMSKLLDTKYVTVDKEIMQCVIHLIYNYSPFGPASTDDQRWPNLEVHLSNYSLHEVLASVCRKLSNYMLYLLVRHPEMLPVSGTAEPTLKFFLGSITYRNDHYKNRTLKRARDRLQIQEPADMGIKTLEEIRDMWAMLLIYSAGKSKANMHAAQLSKGGELLTFAWLLMVHLQLGDVGEQFEFLFGSVPGPESKEDNRDLQWRSQDLTTPRAQIEGTIHDNSYAEVQSTDKKNCKTEITEQNQA</sequence>
<dbReference type="Gramene" id="ONIVA10G19360.1">
    <property type="protein sequence ID" value="ONIVA10G19360.1"/>
    <property type="gene ID" value="ONIVA10G19360"/>
</dbReference>
<evidence type="ECO:0000256" key="1">
    <source>
        <dbReference type="SAM" id="MobiDB-lite"/>
    </source>
</evidence>
<keyword evidence="2" id="KW-1133">Transmembrane helix</keyword>
<feature type="transmembrane region" description="Helical" evidence="2">
    <location>
        <begin position="253"/>
        <end position="273"/>
    </location>
</feature>
<dbReference type="eggNOG" id="ENOG502QQBP">
    <property type="taxonomic scope" value="Eukaryota"/>
</dbReference>
<name>A0A0E0IVT6_ORYNI</name>
<dbReference type="AlphaFoldDB" id="A0A0E0IVT6"/>
<dbReference type="EnsemblPlants" id="ONIVA10G19360.1">
    <property type="protein sequence ID" value="ONIVA10G19360.1"/>
    <property type="gene ID" value="ONIVA10G19360"/>
</dbReference>
<feature type="domain" description="DUF4220" evidence="3">
    <location>
        <begin position="196"/>
        <end position="356"/>
    </location>
</feature>
<dbReference type="OMA" id="IASEDWH"/>
<feature type="transmembrane region" description="Helical" evidence="2">
    <location>
        <begin position="44"/>
        <end position="65"/>
    </location>
</feature>
<dbReference type="STRING" id="4536.A0A0E0IVT6"/>
<reference evidence="4" key="1">
    <citation type="submission" date="2015-04" db="UniProtKB">
        <authorList>
            <consortium name="EnsemblPlants"/>
        </authorList>
    </citation>
    <scope>IDENTIFICATION</scope>
    <source>
        <strain evidence="4">SL10</strain>
    </source>
</reference>
<feature type="transmembrane region" description="Helical" evidence="2">
    <location>
        <begin position="137"/>
        <end position="154"/>
    </location>
</feature>
<evidence type="ECO:0000313" key="4">
    <source>
        <dbReference type="EnsemblPlants" id="ONIVA10G19360.1"/>
    </source>
</evidence>
<dbReference type="PANTHER" id="PTHR31325">
    <property type="entry name" value="OS01G0798800 PROTEIN-RELATED"/>
    <property type="match status" value="1"/>
</dbReference>
<feature type="transmembrane region" description="Helical" evidence="2">
    <location>
        <begin position="285"/>
        <end position="306"/>
    </location>
</feature>
<evidence type="ECO:0000259" key="3">
    <source>
        <dbReference type="Pfam" id="PF13968"/>
    </source>
</evidence>
<reference evidence="4" key="2">
    <citation type="submission" date="2018-04" db="EMBL/GenBank/DDBJ databases">
        <title>OnivRS2 (Oryza nivara Reference Sequence Version 2).</title>
        <authorList>
            <person name="Zhang J."/>
            <person name="Kudrna D."/>
            <person name="Lee S."/>
            <person name="Talag J."/>
            <person name="Rajasekar S."/>
            <person name="Welchert J."/>
            <person name="Hsing Y.-I."/>
            <person name="Wing R.A."/>
        </authorList>
    </citation>
    <scope>NUCLEOTIDE SEQUENCE [LARGE SCALE GENOMIC DNA]</scope>
</reference>